<proteinExistence type="predicted"/>
<evidence type="ECO:0000313" key="2">
    <source>
        <dbReference type="Proteomes" id="UP000315907"/>
    </source>
</evidence>
<sequence>MNKEKNALFITSDLKEDWWEIPKKDYDLVSYEARKELVQEFNELTGKRIRFIPFDLFVSFLESYNNQESLYNYLFQNIAEIESMVSDQVLRFVGENEKHIISCDDIIWNSDVTKGYVSYDYVIDVTDKEIISVEINSFDEDDNGGFSVELIVSVNIYGYFNVSSGLEGETYHYVEGDFTKEDILIHVTINFSSKQVTDLKNIMINSDLDDFDRIVKEAEVREIDLIDSGIIDLDHDDPDESALLDYYQWEWDRDEERFAKW</sequence>
<dbReference type="RefSeq" id="WP_140834224.1">
    <property type="nucleotide sequence ID" value="NZ_VFSH01000010.1"/>
</dbReference>
<evidence type="ECO:0008006" key="3">
    <source>
        <dbReference type="Google" id="ProtNLM"/>
    </source>
</evidence>
<protein>
    <recommendedName>
        <fullName evidence="3">DUF4085 family protein</fullName>
    </recommendedName>
</protein>
<gene>
    <name evidence="1" type="ORF">FJR77_07665</name>
</gene>
<evidence type="ECO:0000313" key="1">
    <source>
        <dbReference type="EMBL" id="TPE39083.1"/>
    </source>
</evidence>
<comment type="caution">
    <text evidence="1">The sequence shown here is derived from an EMBL/GenBank/DDBJ whole genome shotgun (WGS) entry which is preliminary data.</text>
</comment>
<name>A0ABY2YGN7_9STRE</name>
<reference evidence="1 2" key="1">
    <citation type="submission" date="2019-06" db="EMBL/GenBank/DDBJ databases">
        <authorList>
            <person name="Xiao C."/>
            <person name="Li X."/>
            <person name="Sun Y."/>
            <person name="Liu D."/>
        </authorList>
    </citation>
    <scope>NUCLEOTIDE SEQUENCE [LARGE SCALE GENOMIC DNA]</scope>
    <source>
        <strain evidence="1 2">D19</strain>
    </source>
</reference>
<accession>A0ABY2YGN7</accession>
<organism evidence="1 2">
    <name type="scientific">Streptococcus shenyangsis</name>
    <dbReference type="NCBI Taxonomy" id="2589786"/>
    <lineage>
        <taxon>Bacteria</taxon>
        <taxon>Bacillati</taxon>
        <taxon>Bacillota</taxon>
        <taxon>Bacilli</taxon>
        <taxon>Lactobacillales</taxon>
        <taxon>Streptococcaceae</taxon>
        <taxon>Streptococcus</taxon>
    </lineage>
</organism>
<keyword evidence="2" id="KW-1185">Reference proteome</keyword>
<dbReference type="Proteomes" id="UP000315907">
    <property type="component" value="Unassembled WGS sequence"/>
</dbReference>
<dbReference type="EMBL" id="VFSH01000010">
    <property type="protein sequence ID" value="TPE39083.1"/>
    <property type="molecule type" value="Genomic_DNA"/>
</dbReference>